<reference evidence="7" key="1">
    <citation type="submission" date="2022-10" db="EMBL/GenBank/DDBJ databases">
        <authorList>
            <person name="Botero Cardona J."/>
        </authorList>
    </citation>
    <scope>NUCLEOTIDE SEQUENCE</scope>
    <source>
        <strain evidence="7">R-83534</strain>
    </source>
</reference>
<comment type="similarity">
    <text evidence="4">Belongs to the LptD family.</text>
</comment>
<dbReference type="PANTHER" id="PTHR30189:SF1">
    <property type="entry name" value="LPS-ASSEMBLY PROTEIN LPTD"/>
    <property type="match status" value="1"/>
</dbReference>
<feature type="domain" description="LptD C-terminal" evidence="6">
    <location>
        <begin position="339"/>
        <end position="697"/>
    </location>
</feature>
<evidence type="ECO:0000313" key="8">
    <source>
        <dbReference type="Proteomes" id="UP001154272"/>
    </source>
</evidence>
<dbReference type="Proteomes" id="UP001154272">
    <property type="component" value="Unassembled WGS sequence"/>
</dbReference>
<accession>A0ABM9HN10</accession>
<evidence type="ECO:0000256" key="2">
    <source>
        <dbReference type="ARBA" id="ARBA00023136"/>
    </source>
</evidence>
<proteinExistence type="inferred from homology"/>
<evidence type="ECO:0000313" key="7">
    <source>
        <dbReference type="EMBL" id="CAI3938498.1"/>
    </source>
</evidence>
<evidence type="ECO:0000256" key="4">
    <source>
        <dbReference type="HAMAP-Rule" id="MF_01411"/>
    </source>
</evidence>
<comment type="caution">
    <text evidence="7">The sequence shown here is derived from an EMBL/GenBank/DDBJ whole genome shotgun (WGS) entry which is preliminary data.</text>
</comment>
<keyword evidence="2 4" id="KW-0472">Membrane</keyword>
<keyword evidence="3 4" id="KW-0998">Cell outer membrane</keyword>
<evidence type="ECO:0000259" key="6">
    <source>
        <dbReference type="Pfam" id="PF04453"/>
    </source>
</evidence>
<dbReference type="HAMAP" id="MF_01411">
    <property type="entry name" value="LPS_assembly_LptD"/>
    <property type="match status" value="1"/>
</dbReference>
<evidence type="ECO:0000256" key="1">
    <source>
        <dbReference type="ARBA" id="ARBA00022729"/>
    </source>
</evidence>
<dbReference type="Pfam" id="PF03968">
    <property type="entry name" value="LptD_N"/>
    <property type="match status" value="1"/>
</dbReference>
<comment type="subunit">
    <text evidence="4">Component of the lipopolysaccharide transport and assembly complex.</text>
</comment>
<dbReference type="PANTHER" id="PTHR30189">
    <property type="entry name" value="LPS-ASSEMBLY PROTEIN"/>
    <property type="match status" value="1"/>
</dbReference>
<gene>
    <name evidence="4" type="primary">lptD</name>
    <name evidence="7" type="ORF">R83534S58_LOCUS979</name>
</gene>
<comment type="function">
    <text evidence="4">Involved in the assembly of lipopolysaccharide (LPS) at the surface of the outer membrane.</text>
</comment>
<sequence>MRNYSSPALFKKLARKLARKNKRKTLLLISIVSGSIGSIGLLVDQDGFAQQQIQIATSNIGKNSGTPFSGKDPITFQADNVSYDSKTGEVTWQGDVHIWQNDHILRADKVVYNRTTNIATANGNVSMVEPDGEILFTQHVQLGENMREGVMDQVYALLADNGKLAANGARRTGGKVHDFSRSVYTACPICEKDPKKAPFWQLRSYQAIRDMENQRIDFSDTFIDFFGIPVFYMPFFSIVDPSVKRQSGFLIPSINFSGKYMGAYTTIPYYWAMNKWSDLTFNPLFATKTGPQLSAIYRARFNQGMLRVEGGIADDTINHRRRQRELGDYSTHSKDNGAQGYLFLKTEWALNQNWRYGANLNLATSSFYMQDYRINGYGQDTLNSDLYLEGFGEGAYSKVTLQGYQGINHYTVNSSDLPFVLPRYTYNYFGQPDALGGRFSFNTTNFVLYRSNGVSDQRGQASLNWDRPFDTDIGQKWLVTLHVDSNIYNASHLYEQPLYLNDKRGRQFSGQALPTLAVKMNWPFLREFKLGDTTGTQVIEPIVQLIAAPHSKGGRNWNMPNEDSLAYEFSDTTLFALNRFQGTDRLDGGARANVGVHGNWAWDGRQVDFLVGQSYLEHVTKNLPENSGVNRHMSDVVGRLRLSPSQYFSTTGRMRVSPYDGKVTYGEGIFNVGFNHFGINGGYIYEPITPYYYYWGNPFSAQGPSNLFDQKTSELTLGASTDWKNWHASAFGRRSLSRKENVAIGGTAGYRNDCFSMDVIYLKQYTMINGEQNTDTVLFMLTFKTLGTFGING</sequence>
<dbReference type="InterPro" id="IPR020889">
    <property type="entry name" value="LipoPS_assembly_LptD"/>
</dbReference>
<dbReference type="InterPro" id="IPR050218">
    <property type="entry name" value="LptD"/>
</dbReference>
<keyword evidence="1 4" id="KW-0732">Signal</keyword>
<evidence type="ECO:0000259" key="5">
    <source>
        <dbReference type="Pfam" id="PF03968"/>
    </source>
</evidence>
<dbReference type="Gene3D" id="2.60.450.10">
    <property type="entry name" value="Lipopolysaccharide (LPS) transport protein A like domain"/>
    <property type="match status" value="1"/>
</dbReference>
<name>A0ABM9HN10_9PROT</name>
<feature type="domain" description="Organic solvent tolerance-like N-terminal" evidence="5">
    <location>
        <begin position="77"/>
        <end position="149"/>
    </location>
</feature>
<protein>
    <recommendedName>
        <fullName evidence="4">LPS-assembly protein LptD</fullName>
    </recommendedName>
</protein>
<comment type="subcellular location">
    <subcellularLocation>
        <location evidence="4">Cell outer membrane</location>
    </subcellularLocation>
</comment>
<dbReference type="EMBL" id="CAMXCH010000002">
    <property type="protein sequence ID" value="CAI3938498.1"/>
    <property type="molecule type" value="Genomic_DNA"/>
</dbReference>
<dbReference type="RefSeq" id="WP_282023660.1">
    <property type="nucleotide sequence ID" value="NZ_CAMXCH010000002.1"/>
</dbReference>
<comment type="caution">
    <text evidence="4">Lacks conserved residue(s) required for the propagation of feature annotation.</text>
</comment>
<dbReference type="InterPro" id="IPR005653">
    <property type="entry name" value="OstA-like_N"/>
</dbReference>
<keyword evidence="8" id="KW-1185">Reference proteome</keyword>
<evidence type="ECO:0000256" key="3">
    <source>
        <dbReference type="ARBA" id="ARBA00023237"/>
    </source>
</evidence>
<dbReference type="InterPro" id="IPR007543">
    <property type="entry name" value="LptD_C"/>
</dbReference>
<dbReference type="Pfam" id="PF04453">
    <property type="entry name" value="LptD"/>
    <property type="match status" value="1"/>
</dbReference>
<organism evidence="7 8">
    <name type="scientific">Commensalibacter papalotli</name>
    <name type="common">ex Botero et al. 2024</name>
    <dbReference type="NCBI Taxonomy" id="2972766"/>
    <lineage>
        <taxon>Bacteria</taxon>
        <taxon>Pseudomonadati</taxon>
        <taxon>Pseudomonadota</taxon>
        <taxon>Alphaproteobacteria</taxon>
        <taxon>Acetobacterales</taxon>
        <taxon>Acetobacteraceae</taxon>
    </lineage>
</organism>